<protein>
    <submittedName>
        <fullName evidence="2">Uncharacterized protein</fullName>
    </submittedName>
</protein>
<dbReference type="AlphaFoldDB" id="A0AAN6VWH5"/>
<evidence type="ECO:0000313" key="3">
    <source>
        <dbReference type="Proteomes" id="UP001302321"/>
    </source>
</evidence>
<evidence type="ECO:0000256" key="1">
    <source>
        <dbReference type="SAM" id="MobiDB-lite"/>
    </source>
</evidence>
<keyword evidence="3" id="KW-1185">Reference proteome</keyword>
<dbReference type="Proteomes" id="UP001302321">
    <property type="component" value="Unassembled WGS sequence"/>
</dbReference>
<name>A0AAN6VWH5_9PEZI</name>
<sequence>METFVVKAVKSRTPALPNNEAATGKNVVREANLWLRELQRQENSEHKTRSDMAEAIESEDEHGELNQESGDHTDQTNVGGRNSLVGTTETNADTYPQEGCEKPGLLQGKRWSVMMALPEVTVCGSSYGEVVIPLLHKKREGKGDKKAGEIPKNFSRRMQRVDGFTSCQSCSESMRAVFRIATEHEDWGTLRRQVLERREAEMATLSAPTRAWMALKEEKAKQLPEKNEDGYALAKLRQEPNVKRLEEELKRGREKKEERESRDGRAKLARIKRREEKMKRELRDARVELAGIKSREEEMKKGRYEEEEWAPRPRGKPDASLADTTWHEVGP</sequence>
<feature type="compositionally biased region" description="Basic and acidic residues" evidence="1">
    <location>
        <begin position="242"/>
        <end position="266"/>
    </location>
</feature>
<accession>A0AAN6VWH5</accession>
<feature type="region of interest" description="Disordered" evidence="1">
    <location>
        <begin position="40"/>
        <end position="99"/>
    </location>
</feature>
<feature type="compositionally biased region" description="Basic and acidic residues" evidence="1">
    <location>
        <begin position="40"/>
        <end position="52"/>
    </location>
</feature>
<feature type="compositionally biased region" description="Polar residues" evidence="1">
    <location>
        <begin position="75"/>
        <end position="94"/>
    </location>
</feature>
<comment type="caution">
    <text evidence="2">The sequence shown here is derived from an EMBL/GenBank/DDBJ whole genome shotgun (WGS) entry which is preliminary data.</text>
</comment>
<feature type="compositionally biased region" description="Basic and acidic residues" evidence="1">
    <location>
        <begin position="63"/>
        <end position="74"/>
    </location>
</feature>
<reference evidence="2" key="2">
    <citation type="submission" date="2023-05" db="EMBL/GenBank/DDBJ databases">
        <authorList>
            <consortium name="Lawrence Berkeley National Laboratory"/>
            <person name="Steindorff A."/>
            <person name="Hensen N."/>
            <person name="Bonometti L."/>
            <person name="Westerberg I."/>
            <person name="Brannstrom I.O."/>
            <person name="Guillou S."/>
            <person name="Cros-Aarteil S."/>
            <person name="Calhoun S."/>
            <person name="Haridas S."/>
            <person name="Kuo A."/>
            <person name="Mondo S."/>
            <person name="Pangilinan J."/>
            <person name="Riley R."/>
            <person name="Labutti K."/>
            <person name="Andreopoulos B."/>
            <person name="Lipzen A."/>
            <person name="Chen C."/>
            <person name="Yanf M."/>
            <person name="Daum C."/>
            <person name="Ng V."/>
            <person name="Clum A."/>
            <person name="Ohm R."/>
            <person name="Martin F."/>
            <person name="Silar P."/>
            <person name="Natvig D."/>
            <person name="Lalanne C."/>
            <person name="Gautier V."/>
            <person name="Ament-Velasquez S.L."/>
            <person name="Kruys A."/>
            <person name="Hutchinson M.I."/>
            <person name="Powell A.J."/>
            <person name="Barry K."/>
            <person name="Miller A.N."/>
            <person name="Grigoriev I.V."/>
            <person name="Debuchy R."/>
            <person name="Gladieux P."/>
            <person name="Thoren M.H."/>
            <person name="Johannesson H."/>
        </authorList>
    </citation>
    <scope>NUCLEOTIDE SEQUENCE</scope>
    <source>
        <strain evidence="2">CBS 892.96</strain>
    </source>
</reference>
<reference evidence="2" key="1">
    <citation type="journal article" date="2023" name="Mol. Phylogenet. Evol.">
        <title>Genome-scale phylogeny and comparative genomics of the fungal order Sordariales.</title>
        <authorList>
            <person name="Hensen N."/>
            <person name="Bonometti L."/>
            <person name="Westerberg I."/>
            <person name="Brannstrom I.O."/>
            <person name="Guillou S."/>
            <person name="Cros-Aarteil S."/>
            <person name="Calhoun S."/>
            <person name="Haridas S."/>
            <person name="Kuo A."/>
            <person name="Mondo S."/>
            <person name="Pangilinan J."/>
            <person name="Riley R."/>
            <person name="LaButti K."/>
            <person name="Andreopoulos B."/>
            <person name="Lipzen A."/>
            <person name="Chen C."/>
            <person name="Yan M."/>
            <person name="Daum C."/>
            <person name="Ng V."/>
            <person name="Clum A."/>
            <person name="Steindorff A."/>
            <person name="Ohm R.A."/>
            <person name="Martin F."/>
            <person name="Silar P."/>
            <person name="Natvig D.O."/>
            <person name="Lalanne C."/>
            <person name="Gautier V."/>
            <person name="Ament-Velasquez S.L."/>
            <person name="Kruys A."/>
            <person name="Hutchinson M.I."/>
            <person name="Powell A.J."/>
            <person name="Barry K."/>
            <person name="Miller A.N."/>
            <person name="Grigoriev I.V."/>
            <person name="Debuchy R."/>
            <person name="Gladieux P."/>
            <person name="Hiltunen Thoren M."/>
            <person name="Johannesson H."/>
        </authorList>
    </citation>
    <scope>NUCLEOTIDE SEQUENCE</scope>
    <source>
        <strain evidence="2">CBS 892.96</strain>
    </source>
</reference>
<organism evidence="2 3">
    <name type="scientific">Triangularia setosa</name>
    <dbReference type="NCBI Taxonomy" id="2587417"/>
    <lineage>
        <taxon>Eukaryota</taxon>
        <taxon>Fungi</taxon>
        <taxon>Dikarya</taxon>
        <taxon>Ascomycota</taxon>
        <taxon>Pezizomycotina</taxon>
        <taxon>Sordariomycetes</taxon>
        <taxon>Sordariomycetidae</taxon>
        <taxon>Sordariales</taxon>
        <taxon>Podosporaceae</taxon>
        <taxon>Triangularia</taxon>
    </lineage>
</organism>
<dbReference type="EMBL" id="MU866684">
    <property type="protein sequence ID" value="KAK4170970.1"/>
    <property type="molecule type" value="Genomic_DNA"/>
</dbReference>
<proteinExistence type="predicted"/>
<feature type="region of interest" description="Disordered" evidence="1">
    <location>
        <begin position="293"/>
        <end position="331"/>
    </location>
</feature>
<gene>
    <name evidence="2" type="ORF">QBC36DRAFT_316225</name>
</gene>
<feature type="compositionally biased region" description="Basic and acidic residues" evidence="1">
    <location>
        <begin position="293"/>
        <end position="317"/>
    </location>
</feature>
<evidence type="ECO:0000313" key="2">
    <source>
        <dbReference type="EMBL" id="KAK4170970.1"/>
    </source>
</evidence>
<feature type="region of interest" description="Disordered" evidence="1">
    <location>
        <begin position="242"/>
        <end position="271"/>
    </location>
</feature>